<evidence type="ECO:0000256" key="1">
    <source>
        <dbReference type="ARBA" id="ARBA00001957"/>
    </source>
</evidence>
<dbReference type="SUPFAM" id="SSF47336">
    <property type="entry name" value="ACP-like"/>
    <property type="match status" value="1"/>
</dbReference>
<dbReference type="Pfam" id="PF00550">
    <property type="entry name" value="PP-binding"/>
    <property type="match status" value="1"/>
</dbReference>
<dbReference type="InterPro" id="IPR010071">
    <property type="entry name" value="AA_adenyl_dom"/>
</dbReference>
<dbReference type="InterPro" id="IPR020845">
    <property type="entry name" value="AMP-binding_CS"/>
</dbReference>
<feature type="compositionally biased region" description="Polar residues" evidence="4">
    <location>
        <begin position="1"/>
        <end position="10"/>
    </location>
</feature>
<dbReference type="PROSITE" id="PS00455">
    <property type="entry name" value="AMP_BINDING"/>
    <property type="match status" value="1"/>
</dbReference>
<dbReference type="SMART" id="SM00823">
    <property type="entry name" value="PKS_PP"/>
    <property type="match status" value="1"/>
</dbReference>
<evidence type="ECO:0000256" key="3">
    <source>
        <dbReference type="ARBA" id="ARBA00022553"/>
    </source>
</evidence>
<dbReference type="GO" id="GO:0044550">
    <property type="term" value="P:secondary metabolite biosynthetic process"/>
    <property type="evidence" value="ECO:0007669"/>
    <property type="project" value="TreeGrafter"/>
</dbReference>
<evidence type="ECO:0000259" key="5">
    <source>
        <dbReference type="PROSITE" id="PS50075"/>
    </source>
</evidence>
<dbReference type="SUPFAM" id="SSF56801">
    <property type="entry name" value="Acetyl-CoA synthetase-like"/>
    <property type="match status" value="1"/>
</dbReference>
<keyword evidence="2" id="KW-0596">Phosphopantetheine</keyword>
<dbReference type="InterPro" id="IPR045851">
    <property type="entry name" value="AMP-bd_C_sf"/>
</dbReference>
<dbReference type="Pfam" id="PF00501">
    <property type="entry name" value="AMP-binding"/>
    <property type="match status" value="1"/>
</dbReference>
<dbReference type="NCBIfam" id="TIGR01733">
    <property type="entry name" value="AA-adenyl-dom"/>
    <property type="match status" value="1"/>
</dbReference>
<dbReference type="GO" id="GO:0031177">
    <property type="term" value="F:phosphopantetheine binding"/>
    <property type="evidence" value="ECO:0007669"/>
    <property type="project" value="InterPro"/>
</dbReference>
<proteinExistence type="predicted"/>
<dbReference type="InterPro" id="IPR000873">
    <property type="entry name" value="AMP-dep_synth/lig_dom"/>
</dbReference>
<dbReference type="Pfam" id="PF13193">
    <property type="entry name" value="AMP-binding_C"/>
    <property type="match status" value="1"/>
</dbReference>
<dbReference type="Gene3D" id="1.10.1200.10">
    <property type="entry name" value="ACP-like"/>
    <property type="match status" value="1"/>
</dbReference>
<evidence type="ECO:0000256" key="4">
    <source>
        <dbReference type="SAM" id="MobiDB-lite"/>
    </source>
</evidence>
<dbReference type="InterPro" id="IPR009081">
    <property type="entry name" value="PP-bd_ACP"/>
</dbReference>
<dbReference type="PROSITE" id="PS50075">
    <property type="entry name" value="CARRIER"/>
    <property type="match status" value="1"/>
</dbReference>
<protein>
    <submittedName>
        <fullName evidence="6">Orf6</fullName>
    </submittedName>
</protein>
<feature type="domain" description="Carrier" evidence="5">
    <location>
        <begin position="691"/>
        <end position="766"/>
    </location>
</feature>
<accession>A0A9E9EXI9</accession>
<dbReference type="InterPro" id="IPR042099">
    <property type="entry name" value="ANL_N_sf"/>
</dbReference>
<sequence>MQTPLGTTNLPLDRTGGRNPDATPHRIPLTGTPDPTTAVAALATLIHRYTGEGEVRIGRRTPGVETTLHLPVPAGTPVGELVGGGVEGPAGDQGPPGLVVSDGADTGAPDAPLTLELTGQGATLLLPGDRFDAAAAAQYARHLDRILAAGPQTTVADVELLDPQERDETLTRWNRTEAEIPAPYIHEQVAGYARSTPEAVAVALPDRRVTYRELNDQANQLAHRLRATGIGRGDHVGVCFPRGAEALIAQLACFKVAAAAILLDPDFPAERTQFMIEDGGAAGLLTLSAHLPALTVSCPVIALDTADWRTEPTTEVHEPIEVDDLIHIGYTSGSTGAPKAVRARFGAARNHIHAMKELCGMTPASQGTWLAAPGYGMIQVECFPVLAAGATVHIPEAGVVASPERLHRWYLTNRITTTLLMKPMAERLWSLEWPADTALRDIRVCGERIQSWPPQGLPFRLINLYGSSEATTVASCDITKLGEELGPEGRAGTLPPIGRPIGNVRTHVLDERLRPVPTGVIGEICITGDGLSAGYVNRPEMTAEKWVANPIDPDRSPVLYRTGDMGRYWPDGSIEIVGRRDNQIKVRGNTVHLAEIEIVLAAQPGVRQAAVLARTDSAGDVQLAAYIEATEGAEPAVREIRKALRRRLPAFMVPAAYLVGTMPLNRNGKIDRSALPEPPRSRPDVDTAYQAPRGELEESLHQLWTEVLEIEGIGVRDNFFDLGGDSLRAARIAAEVGDRHGIDLEVGDLFHEPTIAQMAAYLAEEAGLTTPVGSAA</sequence>
<dbReference type="FunFam" id="1.10.1200.10:FF:000005">
    <property type="entry name" value="Nonribosomal peptide synthetase 1"/>
    <property type="match status" value="1"/>
</dbReference>
<keyword evidence="3" id="KW-0597">Phosphoprotein</keyword>
<feature type="region of interest" description="Disordered" evidence="4">
    <location>
        <begin position="1"/>
        <end position="34"/>
    </location>
</feature>
<dbReference type="GO" id="GO:0005737">
    <property type="term" value="C:cytoplasm"/>
    <property type="evidence" value="ECO:0007669"/>
    <property type="project" value="TreeGrafter"/>
</dbReference>
<name>A0A9E9EXI9_9ACTN</name>
<dbReference type="CDD" id="cd05930">
    <property type="entry name" value="A_NRPS"/>
    <property type="match status" value="1"/>
</dbReference>
<dbReference type="Gene3D" id="3.30.300.30">
    <property type="match status" value="1"/>
</dbReference>
<dbReference type="AlphaFoldDB" id="A0A9E9EXI9"/>
<evidence type="ECO:0000313" key="6">
    <source>
        <dbReference type="EMBL" id="WAP33724.1"/>
    </source>
</evidence>
<comment type="cofactor">
    <cofactor evidence="1">
        <name>pantetheine 4'-phosphate</name>
        <dbReference type="ChEBI" id="CHEBI:47942"/>
    </cofactor>
</comment>
<reference evidence="6" key="1">
    <citation type="submission" date="2022-09" db="EMBL/GenBank/DDBJ databases">
        <title>Genomics-driven discovery of benzoxazole alkaloids from the marine-derived Micromonospora sp. SCSIO 07395.</title>
        <authorList>
            <person name="Cheng Z.Q."/>
            <person name="Zhu Y.G."/>
        </authorList>
    </citation>
    <scope>NUCLEOTIDE SEQUENCE</scope>
    <source>
        <strain evidence="6">SCSIO 07395</strain>
    </source>
</reference>
<dbReference type="PANTHER" id="PTHR45527">
    <property type="entry name" value="NONRIBOSOMAL PEPTIDE SYNTHETASE"/>
    <property type="match status" value="1"/>
</dbReference>
<dbReference type="PROSITE" id="PS00012">
    <property type="entry name" value="PHOSPHOPANTETHEINE"/>
    <property type="match status" value="1"/>
</dbReference>
<dbReference type="InterPro" id="IPR025110">
    <property type="entry name" value="AMP-bd_C"/>
</dbReference>
<dbReference type="PANTHER" id="PTHR45527:SF1">
    <property type="entry name" value="FATTY ACID SYNTHASE"/>
    <property type="match status" value="1"/>
</dbReference>
<dbReference type="GO" id="GO:0043041">
    <property type="term" value="P:amino acid activation for nonribosomal peptide biosynthetic process"/>
    <property type="evidence" value="ECO:0007669"/>
    <property type="project" value="TreeGrafter"/>
</dbReference>
<dbReference type="InterPro" id="IPR006162">
    <property type="entry name" value="Ppantetheine_attach_site"/>
</dbReference>
<dbReference type="InterPro" id="IPR036736">
    <property type="entry name" value="ACP-like_sf"/>
</dbReference>
<organism evidence="6">
    <name type="scientific">Micromonospora sp. SCSIO 07395</name>
    <dbReference type="NCBI Taxonomy" id="2998119"/>
    <lineage>
        <taxon>Bacteria</taxon>
        <taxon>Bacillati</taxon>
        <taxon>Actinomycetota</taxon>
        <taxon>Actinomycetes</taxon>
        <taxon>Micromonosporales</taxon>
        <taxon>Micromonosporaceae</taxon>
        <taxon>Micromonospora</taxon>
    </lineage>
</organism>
<dbReference type="Gene3D" id="3.40.50.12780">
    <property type="entry name" value="N-terminal domain of ligase-like"/>
    <property type="match status" value="1"/>
</dbReference>
<dbReference type="InterPro" id="IPR020806">
    <property type="entry name" value="PKS_PP-bd"/>
</dbReference>
<dbReference type="EMBL" id="OP432093">
    <property type="protein sequence ID" value="WAP33724.1"/>
    <property type="molecule type" value="Genomic_DNA"/>
</dbReference>
<evidence type="ECO:0000256" key="2">
    <source>
        <dbReference type="ARBA" id="ARBA00022450"/>
    </source>
</evidence>
<dbReference type="Gene3D" id="3.30.559.30">
    <property type="entry name" value="Nonribosomal peptide synthetase, condensation domain"/>
    <property type="match status" value="1"/>
</dbReference>
<feature type="region of interest" description="Disordered" evidence="4">
    <location>
        <begin position="86"/>
        <end position="107"/>
    </location>
</feature>